<comment type="caution">
    <text evidence="1">The sequence shown here is derived from an EMBL/GenBank/DDBJ whole genome shotgun (WGS) entry which is preliminary data.</text>
</comment>
<protein>
    <submittedName>
        <fullName evidence="1">Uncharacterized protein</fullName>
    </submittedName>
</protein>
<accession>A0A0C2NCK0</accession>
<reference evidence="1 2" key="1">
    <citation type="journal article" date="2014" name="Genome Biol. Evol.">
        <title>The genome of the myxosporean Thelohanellus kitauei shows adaptations to nutrient acquisition within its fish host.</title>
        <authorList>
            <person name="Yang Y."/>
            <person name="Xiong J."/>
            <person name="Zhou Z."/>
            <person name="Huo F."/>
            <person name="Miao W."/>
            <person name="Ran C."/>
            <person name="Liu Y."/>
            <person name="Zhang J."/>
            <person name="Feng J."/>
            <person name="Wang M."/>
            <person name="Wang M."/>
            <person name="Wang L."/>
            <person name="Yao B."/>
        </authorList>
    </citation>
    <scope>NUCLEOTIDE SEQUENCE [LARGE SCALE GENOMIC DNA]</scope>
    <source>
        <strain evidence="1">Wuqing</strain>
    </source>
</reference>
<dbReference type="Proteomes" id="UP000031668">
    <property type="component" value="Unassembled WGS sequence"/>
</dbReference>
<sequence>MSINIGHTRRNLDVESIYLNMMYVAEIMKELDEWEKAGDGYVTAAQIAEFHEIPHISIIKTYKRSIPCFLRIRSTRAYDSFHSVVDCYLKDNQIQKAIEHCIKYGYVIRNVFWDRYRSREFYEQADHLRFLHNIPHRCAIREFDINKYDILEKAHDDFQNVGF</sequence>
<organism evidence="1 2">
    <name type="scientific">Thelohanellus kitauei</name>
    <name type="common">Myxosporean</name>
    <dbReference type="NCBI Taxonomy" id="669202"/>
    <lineage>
        <taxon>Eukaryota</taxon>
        <taxon>Metazoa</taxon>
        <taxon>Cnidaria</taxon>
        <taxon>Myxozoa</taxon>
        <taxon>Myxosporea</taxon>
        <taxon>Bivalvulida</taxon>
        <taxon>Platysporina</taxon>
        <taxon>Myxobolidae</taxon>
        <taxon>Thelohanellus</taxon>
    </lineage>
</organism>
<evidence type="ECO:0000313" key="2">
    <source>
        <dbReference type="Proteomes" id="UP000031668"/>
    </source>
</evidence>
<name>A0A0C2NCK0_THEKT</name>
<evidence type="ECO:0000313" key="1">
    <source>
        <dbReference type="EMBL" id="KII71692.1"/>
    </source>
</evidence>
<dbReference type="AlphaFoldDB" id="A0A0C2NCK0"/>
<gene>
    <name evidence="1" type="ORF">RF11_01589</name>
</gene>
<dbReference type="Pfam" id="PF14938">
    <property type="entry name" value="SNAP"/>
    <property type="match status" value="1"/>
</dbReference>
<keyword evidence="2" id="KW-1185">Reference proteome</keyword>
<dbReference type="EMBL" id="JWZT01001661">
    <property type="protein sequence ID" value="KII71692.1"/>
    <property type="molecule type" value="Genomic_DNA"/>
</dbReference>
<proteinExistence type="predicted"/>